<dbReference type="GO" id="GO:0003677">
    <property type="term" value="F:DNA binding"/>
    <property type="evidence" value="ECO:0007669"/>
    <property type="project" value="InterPro"/>
</dbReference>
<evidence type="ECO:0000313" key="9">
    <source>
        <dbReference type="EMBL" id="RLZ08068.1"/>
    </source>
</evidence>
<organism evidence="9 10">
    <name type="scientific">Faecalibacter macacae</name>
    <dbReference type="NCBI Taxonomy" id="1859289"/>
    <lineage>
        <taxon>Bacteria</taxon>
        <taxon>Pseudomonadati</taxon>
        <taxon>Bacteroidota</taxon>
        <taxon>Flavobacteriia</taxon>
        <taxon>Flavobacteriales</taxon>
        <taxon>Weeksellaceae</taxon>
        <taxon>Faecalibacter</taxon>
    </lineage>
</organism>
<evidence type="ECO:0000256" key="5">
    <source>
        <dbReference type="ARBA" id="ARBA00023204"/>
    </source>
</evidence>
<dbReference type="Proteomes" id="UP000275348">
    <property type="component" value="Unassembled WGS sequence"/>
</dbReference>
<dbReference type="OrthoDB" id="9787787at2"/>
<name>A0A3L9M558_9FLAO</name>
<dbReference type="InterPro" id="IPR050077">
    <property type="entry name" value="LexA_repressor"/>
</dbReference>
<dbReference type="SUPFAM" id="SSF51306">
    <property type="entry name" value="LexA/Signal peptidase"/>
    <property type="match status" value="1"/>
</dbReference>
<dbReference type="GO" id="GO:0006355">
    <property type="term" value="P:regulation of DNA-templated transcription"/>
    <property type="evidence" value="ECO:0007669"/>
    <property type="project" value="InterPro"/>
</dbReference>
<evidence type="ECO:0000256" key="1">
    <source>
        <dbReference type="ARBA" id="ARBA00007484"/>
    </source>
</evidence>
<protein>
    <submittedName>
        <fullName evidence="9">LexA family transcriptional regulator</fullName>
    </submittedName>
</protein>
<dbReference type="NCBIfam" id="NF007621">
    <property type="entry name" value="PRK10276.1"/>
    <property type="match status" value="1"/>
</dbReference>
<sequence>MKLTVAQPEFTLGYEVTLMENTIQAGFPSPAEDFKTDKISLDVALVKNKETTFYARVKGDSMIDADMDEGDILIIDKSLEPTNGKIAVCMVDGEFTVKKIKVDKDCLWLIPYNKRFKPIRITEDNDFLVWGIVTYIIKQV</sequence>
<comment type="caution">
    <text evidence="9">The sequence shown here is derived from an EMBL/GenBank/DDBJ whole genome shotgun (WGS) entry which is preliminary data.</text>
</comment>
<dbReference type="InterPro" id="IPR036286">
    <property type="entry name" value="LexA/Signal_pep-like_sf"/>
</dbReference>
<dbReference type="GO" id="GO:0016787">
    <property type="term" value="F:hydrolase activity"/>
    <property type="evidence" value="ECO:0007669"/>
    <property type="project" value="UniProtKB-KW"/>
</dbReference>
<keyword evidence="10" id="KW-1185">Reference proteome</keyword>
<feature type="domain" description="Peptidase S24/S26A/S26B/S26C" evidence="8">
    <location>
        <begin position="19"/>
        <end position="133"/>
    </location>
</feature>
<evidence type="ECO:0000256" key="6">
    <source>
        <dbReference type="ARBA" id="ARBA00023236"/>
    </source>
</evidence>
<gene>
    <name evidence="9" type="ORF">EAH69_10750</name>
</gene>
<proteinExistence type="inferred from homology"/>
<dbReference type="CDD" id="cd06529">
    <property type="entry name" value="S24_LexA-like"/>
    <property type="match status" value="1"/>
</dbReference>
<evidence type="ECO:0000256" key="2">
    <source>
        <dbReference type="ARBA" id="ARBA00022763"/>
    </source>
</evidence>
<dbReference type="InterPro" id="IPR006197">
    <property type="entry name" value="Peptidase_S24_LexA"/>
</dbReference>
<evidence type="ECO:0000256" key="3">
    <source>
        <dbReference type="ARBA" id="ARBA00022801"/>
    </source>
</evidence>
<evidence type="ECO:0000313" key="10">
    <source>
        <dbReference type="Proteomes" id="UP000275348"/>
    </source>
</evidence>
<dbReference type="Gene3D" id="2.10.109.10">
    <property type="entry name" value="Umud Fragment, subunit A"/>
    <property type="match status" value="1"/>
</dbReference>
<comment type="similarity">
    <text evidence="1 7">Belongs to the peptidase S24 family.</text>
</comment>
<keyword evidence="4 7" id="KW-0068">Autocatalytic cleavage</keyword>
<keyword evidence="5" id="KW-0234">DNA repair</keyword>
<reference evidence="9 10" key="1">
    <citation type="submission" date="2018-10" db="EMBL/GenBank/DDBJ databases">
        <authorList>
            <person name="Chen X."/>
        </authorList>
    </citation>
    <scope>NUCLEOTIDE SEQUENCE [LARGE SCALE GENOMIC DNA]</scope>
    <source>
        <strain evidence="9 10">YIM 102668</strain>
    </source>
</reference>
<dbReference type="PANTHER" id="PTHR33516">
    <property type="entry name" value="LEXA REPRESSOR"/>
    <property type="match status" value="1"/>
</dbReference>
<accession>A0A3L9M558</accession>
<dbReference type="Pfam" id="PF00717">
    <property type="entry name" value="Peptidase_S24"/>
    <property type="match status" value="1"/>
</dbReference>
<keyword evidence="3 7" id="KW-0378">Hydrolase</keyword>
<dbReference type="InterPro" id="IPR039418">
    <property type="entry name" value="LexA-like"/>
</dbReference>
<dbReference type="InterPro" id="IPR015927">
    <property type="entry name" value="Peptidase_S24_S26A/B/C"/>
</dbReference>
<dbReference type="PANTHER" id="PTHR33516:SF2">
    <property type="entry name" value="LEXA REPRESSOR-RELATED"/>
    <property type="match status" value="1"/>
</dbReference>
<dbReference type="RefSeq" id="WP_121935210.1">
    <property type="nucleotide sequence ID" value="NZ_RDOJ01000015.1"/>
</dbReference>
<dbReference type="EMBL" id="RDOJ01000015">
    <property type="protein sequence ID" value="RLZ08068.1"/>
    <property type="molecule type" value="Genomic_DNA"/>
</dbReference>
<keyword evidence="2" id="KW-0227">DNA damage</keyword>
<evidence type="ECO:0000256" key="4">
    <source>
        <dbReference type="ARBA" id="ARBA00022813"/>
    </source>
</evidence>
<dbReference type="GO" id="GO:0009432">
    <property type="term" value="P:SOS response"/>
    <property type="evidence" value="ECO:0007669"/>
    <property type="project" value="UniProtKB-KW"/>
</dbReference>
<dbReference type="PRINTS" id="PR00726">
    <property type="entry name" value="LEXASERPTASE"/>
</dbReference>
<keyword evidence="6" id="KW-0742">SOS response</keyword>
<evidence type="ECO:0000259" key="8">
    <source>
        <dbReference type="Pfam" id="PF00717"/>
    </source>
</evidence>
<evidence type="ECO:0000256" key="7">
    <source>
        <dbReference type="RuleBase" id="RU003991"/>
    </source>
</evidence>
<dbReference type="AlphaFoldDB" id="A0A3L9M558"/>
<dbReference type="GO" id="GO:0006281">
    <property type="term" value="P:DNA repair"/>
    <property type="evidence" value="ECO:0007669"/>
    <property type="project" value="UniProtKB-KW"/>
</dbReference>